<keyword evidence="3" id="KW-1185">Reference proteome</keyword>
<dbReference type="EMBL" id="SRMA01026453">
    <property type="protein sequence ID" value="TRY83816.1"/>
    <property type="molecule type" value="Genomic_DNA"/>
</dbReference>
<sequence>MDGWRKLEQVSVSVLCMYQCSSLSLLTLFLSVATLFTCCDDPLTVHSLFYSPRPRALTRSETPRQRGKSSGGDRRGEEEVKLQRRTCDTEMRLRAMDSDPRAKLRHISKASADCDVSDGQQKTLIAASSAVTNCVDYTWMSQDT</sequence>
<comment type="caution">
    <text evidence="2">The sequence shown here is derived from an EMBL/GenBank/DDBJ whole genome shotgun (WGS) entry which is preliminary data.</text>
</comment>
<feature type="compositionally biased region" description="Basic and acidic residues" evidence="1">
    <location>
        <begin position="71"/>
        <end position="82"/>
    </location>
</feature>
<evidence type="ECO:0000256" key="1">
    <source>
        <dbReference type="SAM" id="MobiDB-lite"/>
    </source>
</evidence>
<reference evidence="2 3" key="1">
    <citation type="journal article" date="2019" name="Sci. Data">
        <title>Hybrid genome assembly and annotation of Danionella translucida.</title>
        <authorList>
            <person name="Kadobianskyi M."/>
            <person name="Schulze L."/>
            <person name="Schuelke M."/>
            <person name="Judkewitz B."/>
        </authorList>
    </citation>
    <scope>NUCLEOTIDE SEQUENCE [LARGE SCALE GENOMIC DNA]</scope>
    <source>
        <strain evidence="2 3">Bolton</strain>
    </source>
</reference>
<organism evidence="2 3">
    <name type="scientific">Danionella cerebrum</name>
    <dbReference type="NCBI Taxonomy" id="2873325"/>
    <lineage>
        <taxon>Eukaryota</taxon>
        <taxon>Metazoa</taxon>
        <taxon>Chordata</taxon>
        <taxon>Craniata</taxon>
        <taxon>Vertebrata</taxon>
        <taxon>Euteleostomi</taxon>
        <taxon>Actinopterygii</taxon>
        <taxon>Neopterygii</taxon>
        <taxon>Teleostei</taxon>
        <taxon>Ostariophysi</taxon>
        <taxon>Cypriniformes</taxon>
        <taxon>Danionidae</taxon>
        <taxon>Danioninae</taxon>
        <taxon>Danionella</taxon>
    </lineage>
</organism>
<dbReference type="AlphaFoldDB" id="A0A553Q1N6"/>
<accession>A0A553Q1N6</accession>
<feature type="region of interest" description="Disordered" evidence="1">
    <location>
        <begin position="56"/>
        <end position="82"/>
    </location>
</feature>
<protein>
    <submittedName>
        <fullName evidence="2">Uncharacterized protein</fullName>
    </submittedName>
</protein>
<name>A0A553Q1N6_9TELE</name>
<gene>
    <name evidence="2" type="ORF">DNTS_028923</name>
</gene>
<dbReference type="Proteomes" id="UP000316079">
    <property type="component" value="Unassembled WGS sequence"/>
</dbReference>
<evidence type="ECO:0000313" key="2">
    <source>
        <dbReference type="EMBL" id="TRY83816.1"/>
    </source>
</evidence>
<evidence type="ECO:0000313" key="3">
    <source>
        <dbReference type="Proteomes" id="UP000316079"/>
    </source>
</evidence>
<proteinExistence type="predicted"/>